<dbReference type="Proteomes" id="UP001174934">
    <property type="component" value="Unassembled WGS sequence"/>
</dbReference>
<feature type="region of interest" description="Disordered" evidence="1">
    <location>
        <begin position="187"/>
        <end position="211"/>
    </location>
</feature>
<accession>A0AA39XLF4</accession>
<dbReference type="AlphaFoldDB" id="A0AA39XLF4"/>
<name>A0AA39XLF4_9PEZI</name>
<gene>
    <name evidence="2" type="ORF">B0T17DRAFT_518059</name>
</gene>
<evidence type="ECO:0000256" key="1">
    <source>
        <dbReference type="SAM" id="MobiDB-lite"/>
    </source>
</evidence>
<reference evidence="2" key="1">
    <citation type="submission" date="2023-06" db="EMBL/GenBank/DDBJ databases">
        <title>Genome-scale phylogeny and comparative genomics of the fungal order Sordariales.</title>
        <authorList>
            <consortium name="Lawrence Berkeley National Laboratory"/>
            <person name="Hensen N."/>
            <person name="Bonometti L."/>
            <person name="Westerberg I."/>
            <person name="Brannstrom I.O."/>
            <person name="Guillou S."/>
            <person name="Cros-Aarteil S."/>
            <person name="Calhoun S."/>
            <person name="Haridas S."/>
            <person name="Kuo A."/>
            <person name="Mondo S."/>
            <person name="Pangilinan J."/>
            <person name="Riley R."/>
            <person name="LaButti K."/>
            <person name="Andreopoulos B."/>
            <person name="Lipzen A."/>
            <person name="Chen C."/>
            <person name="Yanf M."/>
            <person name="Daum C."/>
            <person name="Ng V."/>
            <person name="Clum A."/>
            <person name="Steindorff A."/>
            <person name="Ohm R."/>
            <person name="Martin F."/>
            <person name="Silar P."/>
            <person name="Natvig D."/>
            <person name="Lalanne C."/>
            <person name="Gautier V."/>
            <person name="Ament-velasquez S.L."/>
            <person name="Kruys A."/>
            <person name="Hutchinson M.I."/>
            <person name="Powell A.J."/>
            <person name="Barry K."/>
            <person name="Miller A.N."/>
            <person name="Grigoriev I.V."/>
            <person name="Debuchy R."/>
            <person name="Gladieux P."/>
            <person name="Thoren M.H."/>
            <person name="Johannesson H."/>
        </authorList>
    </citation>
    <scope>NUCLEOTIDE SEQUENCE</scope>
    <source>
        <strain evidence="2">SMH3391-2</strain>
    </source>
</reference>
<sequence length="211" mass="22318">MTGQGPYDLVSTNLPTSTSRFAFQLRYPIPVTTSKDPVDVGPYVAIQVNLGMYGIKGCVIVNAIAAKDCMAAPDANVAVLAESSEAANVALVGPYWSQRAVYGTIARVEIDVPACEALLSSCGIGARQVAAGSGQRDARREASPVVIDLHTDLCAGAHKAPAVANIIRLAPGEERWRAVHQRSCRKGKGELPQNLHGKLHGDGSWQESSRS</sequence>
<evidence type="ECO:0000313" key="2">
    <source>
        <dbReference type="EMBL" id="KAK0636084.1"/>
    </source>
</evidence>
<comment type="caution">
    <text evidence="2">The sequence shown here is derived from an EMBL/GenBank/DDBJ whole genome shotgun (WGS) entry which is preliminary data.</text>
</comment>
<protein>
    <submittedName>
        <fullName evidence="2">Uncharacterized protein</fullName>
    </submittedName>
</protein>
<organism evidence="2 3">
    <name type="scientific">Bombardia bombarda</name>
    <dbReference type="NCBI Taxonomy" id="252184"/>
    <lineage>
        <taxon>Eukaryota</taxon>
        <taxon>Fungi</taxon>
        <taxon>Dikarya</taxon>
        <taxon>Ascomycota</taxon>
        <taxon>Pezizomycotina</taxon>
        <taxon>Sordariomycetes</taxon>
        <taxon>Sordariomycetidae</taxon>
        <taxon>Sordariales</taxon>
        <taxon>Lasiosphaeriaceae</taxon>
        <taxon>Bombardia</taxon>
    </lineage>
</organism>
<evidence type="ECO:0000313" key="3">
    <source>
        <dbReference type="Proteomes" id="UP001174934"/>
    </source>
</evidence>
<dbReference type="EMBL" id="JAULSR010000001">
    <property type="protein sequence ID" value="KAK0636084.1"/>
    <property type="molecule type" value="Genomic_DNA"/>
</dbReference>
<keyword evidence="3" id="KW-1185">Reference proteome</keyword>
<proteinExistence type="predicted"/>